<dbReference type="Proteomes" id="UP000282985">
    <property type="component" value="Unassembled WGS sequence"/>
</dbReference>
<protein>
    <recommendedName>
        <fullName evidence="2">Outer membrane protein beta-barrel domain-containing protein</fullName>
    </recommendedName>
</protein>
<organism evidence="3 4">
    <name type="scientific">Ancylomarina longa</name>
    <dbReference type="NCBI Taxonomy" id="2487017"/>
    <lineage>
        <taxon>Bacteria</taxon>
        <taxon>Pseudomonadati</taxon>
        <taxon>Bacteroidota</taxon>
        <taxon>Bacteroidia</taxon>
        <taxon>Marinilabiliales</taxon>
        <taxon>Marinifilaceae</taxon>
        <taxon>Ancylomarina</taxon>
    </lineage>
</organism>
<proteinExistence type="predicted"/>
<dbReference type="AlphaFoldDB" id="A0A434ATZ2"/>
<dbReference type="Gene3D" id="2.40.160.20">
    <property type="match status" value="1"/>
</dbReference>
<reference evidence="3 4" key="1">
    <citation type="submission" date="2018-11" db="EMBL/GenBank/DDBJ databases">
        <title>Parancylomarina longa gen. nov., sp. nov., isolated from sediments of southern Okinawa.</title>
        <authorList>
            <person name="Fu T."/>
        </authorList>
    </citation>
    <scope>NUCLEOTIDE SEQUENCE [LARGE SCALE GENOMIC DNA]</scope>
    <source>
        <strain evidence="3 4">T3-2 S1-C</strain>
    </source>
</reference>
<keyword evidence="1" id="KW-0732">Signal</keyword>
<sequence>MKKLAFIIILYSFLNPEIASSQMKKGDMLIGVSSTLNTLGTGSNLMNLSFSSVKYKSNAEGYRESDADKLTNYNLQPKVGYFITNKIALGLDLNLSIFKNKDGSSSDEVTQSSFSIGPLFRYYIPSEKVMPFFELSTAFGSMTNKYQSVNLNDKSTSRITSLGGGFGIAAPLGKKVTFDVLAEYSSLTIKDKDNNPDDEKTVIGTFGINFGFTIILGAK</sequence>
<evidence type="ECO:0000256" key="1">
    <source>
        <dbReference type="ARBA" id="ARBA00022729"/>
    </source>
</evidence>
<dbReference type="SUPFAM" id="SSF56925">
    <property type="entry name" value="OMPA-like"/>
    <property type="match status" value="1"/>
</dbReference>
<evidence type="ECO:0000259" key="2">
    <source>
        <dbReference type="Pfam" id="PF13505"/>
    </source>
</evidence>
<dbReference type="OrthoDB" id="1082240at2"/>
<evidence type="ECO:0000313" key="3">
    <source>
        <dbReference type="EMBL" id="RUT77879.1"/>
    </source>
</evidence>
<evidence type="ECO:0000313" key="4">
    <source>
        <dbReference type="Proteomes" id="UP000282985"/>
    </source>
</evidence>
<feature type="domain" description="Outer membrane protein beta-barrel" evidence="2">
    <location>
        <begin position="46"/>
        <end position="207"/>
    </location>
</feature>
<name>A0A434ATZ2_9BACT</name>
<dbReference type="Pfam" id="PF13505">
    <property type="entry name" value="OMP_b-brl"/>
    <property type="match status" value="1"/>
</dbReference>
<accession>A0A434ATZ2</accession>
<gene>
    <name evidence="3" type="ORF">DLK05_11105</name>
</gene>
<dbReference type="EMBL" id="RJJX01000014">
    <property type="protein sequence ID" value="RUT77879.1"/>
    <property type="molecule type" value="Genomic_DNA"/>
</dbReference>
<dbReference type="InterPro" id="IPR011250">
    <property type="entry name" value="OMP/PagP_B-barrel"/>
</dbReference>
<dbReference type="InterPro" id="IPR027385">
    <property type="entry name" value="Beta-barrel_OMP"/>
</dbReference>
<dbReference type="RefSeq" id="WP_127344047.1">
    <property type="nucleotide sequence ID" value="NZ_RJJX01000014.1"/>
</dbReference>
<comment type="caution">
    <text evidence="3">The sequence shown here is derived from an EMBL/GenBank/DDBJ whole genome shotgun (WGS) entry which is preliminary data.</text>
</comment>
<keyword evidence="4" id="KW-1185">Reference proteome</keyword>